<organism evidence="11 12">
    <name type="scientific">Merismopedia glauca CCAP 1448/3</name>
    <dbReference type="NCBI Taxonomy" id="1296344"/>
    <lineage>
        <taxon>Bacteria</taxon>
        <taxon>Bacillati</taxon>
        <taxon>Cyanobacteriota</taxon>
        <taxon>Cyanophyceae</taxon>
        <taxon>Synechococcales</taxon>
        <taxon>Merismopediaceae</taxon>
        <taxon>Merismopedia</taxon>
    </lineage>
</organism>
<dbReference type="Gene3D" id="1.10.3720.10">
    <property type="entry name" value="MetI-like"/>
    <property type="match status" value="1"/>
</dbReference>
<evidence type="ECO:0000256" key="2">
    <source>
        <dbReference type="ARBA" id="ARBA00011779"/>
    </source>
</evidence>
<evidence type="ECO:0000256" key="1">
    <source>
        <dbReference type="ARBA" id="ARBA00004141"/>
    </source>
</evidence>
<keyword evidence="6" id="KW-0764">Sulfate transport</keyword>
<dbReference type="PROSITE" id="PS50928">
    <property type="entry name" value="ABC_TM1"/>
    <property type="match status" value="1"/>
</dbReference>
<protein>
    <submittedName>
        <fullName evidence="11">Sulfate ABC transporter permease subunit CysW</fullName>
    </submittedName>
</protein>
<dbReference type="AlphaFoldDB" id="A0A2T1C640"/>
<dbReference type="InterPro" id="IPR005667">
    <property type="entry name" value="Sulph_transpt2"/>
</dbReference>
<keyword evidence="3" id="KW-0813">Transport</keyword>
<evidence type="ECO:0000256" key="9">
    <source>
        <dbReference type="SAM" id="Phobius"/>
    </source>
</evidence>
<feature type="transmembrane region" description="Helical" evidence="9">
    <location>
        <begin position="198"/>
        <end position="224"/>
    </location>
</feature>
<proteinExistence type="predicted"/>
<evidence type="ECO:0000256" key="6">
    <source>
        <dbReference type="ARBA" id="ARBA00023032"/>
    </source>
</evidence>
<dbReference type="RefSeq" id="WP_106287975.1">
    <property type="nucleotide sequence ID" value="NZ_CAWNTC010000246.1"/>
</dbReference>
<keyword evidence="5 9" id="KW-1133">Transmembrane helix</keyword>
<feature type="transmembrane region" description="Helical" evidence="9">
    <location>
        <begin position="12"/>
        <end position="41"/>
    </location>
</feature>
<dbReference type="OrthoDB" id="9774448at2"/>
<keyword evidence="12" id="KW-1185">Reference proteome</keyword>
<dbReference type="NCBIfam" id="TIGR00969">
    <property type="entry name" value="3a0106s02"/>
    <property type="match status" value="1"/>
</dbReference>
<keyword evidence="4 9" id="KW-0812">Transmembrane</keyword>
<comment type="subcellular location">
    <subcellularLocation>
        <location evidence="1">Membrane</location>
        <topology evidence="1">Multi-pass membrane protein</topology>
    </subcellularLocation>
</comment>
<name>A0A2T1C640_9CYAN</name>
<dbReference type="PANTHER" id="PTHR30406">
    <property type="entry name" value="SULFATE TRANSPORT SYSTEM PERMEASE PROTEIN"/>
    <property type="match status" value="1"/>
</dbReference>
<dbReference type="InterPro" id="IPR035906">
    <property type="entry name" value="MetI-like_sf"/>
</dbReference>
<sequence>MVTKKSAEDPLVVRTILIGIAVAYLLLILFIPAFNVFVQAFKFGVLPFFQTLSTSAFLKAAQLTVIIALIVVPINTVFGLCAAWVIARNQFRGRTLLISILDIPFAVSPVVTGLMIVLLYGRIGWFGGLLESANLKVVFALPAMVFASAFITMPFVAREVIPVLEETGTDQEEAAKTLGANDWQIFWRVTLPNIRWGLLYGLILTNARVMGEFGAVSVVSGNIIGKTQTLPLYVEAAYKQYQSQAAFAAAVVLAGLALVTLVLKEIVERKTQIKDVE</sequence>
<dbReference type="SUPFAM" id="SSF161098">
    <property type="entry name" value="MetI-like"/>
    <property type="match status" value="1"/>
</dbReference>
<dbReference type="PANTHER" id="PTHR30406:SF1">
    <property type="entry name" value="SULFATE TRANSPORT SYSTEM PERMEASE PROTEIN CYSW"/>
    <property type="match status" value="1"/>
</dbReference>
<feature type="transmembrane region" description="Helical" evidence="9">
    <location>
        <begin position="61"/>
        <end position="87"/>
    </location>
</feature>
<comment type="caution">
    <text evidence="11">The sequence shown here is derived from an EMBL/GenBank/DDBJ whole genome shotgun (WGS) entry which is preliminary data.</text>
</comment>
<dbReference type="EMBL" id="PVWJ01000026">
    <property type="protein sequence ID" value="PSB03706.1"/>
    <property type="molecule type" value="Genomic_DNA"/>
</dbReference>
<reference evidence="11 12" key="1">
    <citation type="submission" date="2018-02" db="EMBL/GenBank/DDBJ databases">
        <authorList>
            <person name="Cohen D.B."/>
            <person name="Kent A.D."/>
        </authorList>
    </citation>
    <scope>NUCLEOTIDE SEQUENCE [LARGE SCALE GENOMIC DNA]</scope>
    <source>
        <strain evidence="11 12">CCAP 1448/3</strain>
    </source>
</reference>
<evidence type="ECO:0000256" key="4">
    <source>
        <dbReference type="ARBA" id="ARBA00022692"/>
    </source>
</evidence>
<keyword evidence="7 9" id="KW-0472">Membrane</keyword>
<feature type="transmembrane region" description="Helical" evidence="9">
    <location>
        <begin position="137"/>
        <end position="157"/>
    </location>
</feature>
<gene>
    <name evidence="11" type="primary">cysW</name>
    <name evidence="11" type="ORF">C7B64_07270</name>
</gene>
<evidence type="ECO:0000259" key="10">
    <source>
        <dbReference type="PROSITE" id="PS50928"/>
    </source>
</evidence>
<comment type="subunit">
    <text evidence="2">The complex is composed of two ATP-binding proteins (CysA), two transmembrane proteins (CysT and CysW) and a solute-binding protein (CysP).</text>
</comment>
<evidence type="ECO:0000313" key="11">
    <source>
        <dbReference type="EMBL" id="PSB03706.1"/>
    </source>
</evidence>
<comment type="function">
    <text evidence="8">Part of the ABC transporter complex CysAWTP (TC 3.A.1.6.1) involved in sulfate/thiosulfate import. Probably responsible for the translocation of the substrate across the membrane.</text>
</comment>
<evidence type="ECO:0000256" key="8">
    <source>
        <dbReference type="ARBA" id="ARBA00025323"/>
    </source>
</evidence>
<evidence type="ECO:0000256" key="3">
    <source>
        <dbReference type="ARBA" id="ARBA00022448"/>
    </source>
</evidence>
<dbReference type="Pfam" id="PF00528">
    <property type="entry name" value="BPD_transp_1"/>
    <property type="match status" value="1"/>
</dbReference>
<evidence type="ECO:0000313" key="12">
    <source>
        <dbReference type="Proteomes" id="UP000238762"/>
    </source>
</evidence>
<accession>A0A2T1C640</accession>
<dbReference type="CDD" id="cd06261">
    <property type="entry name" value="TM_PBP2"/>
    <property type="match status" value="1"/>
</dbReference>
<dbReference type="GO" id="GO:0005886">
    <property type="term" value="C:plasma membrane"/>
    <property type="evidence" value="ECO:0007669"/>
    <property type="project" value="InterPro"/>
</dbReference>
<dbReference type="NCBIfam" id="TIGR02140">
    <property type="entry name" value="permease_CysW"/>
    <property type="match status" value="1"/>
</dbReference>
<reference evidence="11 12" key="2">
    <citation type="submission" date="2018-03" db="EMBL/GenBank/DDBJ databases">
        <title>The ancient ancestry and fast evolution of plastids.</title>
        <authorList>
            <person name="Moore K.R."/>
            <person name="Magnabosco C."/>
            <person name="Momper L."/>
            <person name="Gold D.A."/>
            <person name="Bosak T."/>
            <person name="Fournier G.P."/>
        </authorList>
    </citation>
    <scope>NUCLEOTIDE SEQUENCE [LARGE SCALE GENOMIC DNA]</scope>
    <source>
        <strain evidence="11 12">CCAP 1448/3</strain>
    </source>
</reference>
<feature type="transmembrane region" description="Helical" evidence="9">
    <location>
        <begin position="99"/>
        <end position="125"/>
    </location>
</feature>
<dbReference type="InterPro" id="IPR011866">
    <property type="entry name" value="CysW_permease"/>
</dbReference>
<feature type="domain" description="ABC transmembrane type-1" evidence="10">
    <location>
        <begin position="61"/>
        <end position="264"/>
    </location>
</feature>
<evidence type="ECO:0000256" key="7">
    <source>
        <dbReference type="ARBA" id="ARBA00023136"/>
    </source>
</evidence>
<evidence type="ECO:0000256" key="5">
    <source>
        <dbReference type="ARBA" id="ARBA00022989"/>
    </source>
</evidence>
<dbReference type="Proteomes" id="UP000238762">
    <property type="component" value="Unassembled WGS sequence"/>
</dbReference>
<dbReference type="GO" id="GO:0015419">
    <property type="term" value="F:ABC-type sulfate transporter activity"/>
    <property type="evidence" value="ECO:0007669"/>
    <property type="project" value="InterPro"/>
</dbReference>
<dbReference type="InterPro" id="IPR000515">
    <property type="entry name" value="MetI-like"/>
</dbReference>
<feature type="transmembrane region" description="Helical" evidence="9">
    <location>
        <begin position="244"/>
        <end position="263"/>
    </location>
</feature>